<gene>
    <name evidence="16" type="ORF">Q8A67_024254</name>
</gene>
<dbReference type="SUPFAM" id="SSF49562">
    <property type="entry name" value="C2 domain (Calcium/lipid-binding domain, CaLB)"/>
    <property type="match status" value="2"/>
</dbReference>
<dbReference type="PANTHER" id="PTHR10024">
    <property type="entry name" value="SYNAPTOTAGMIN"/>
    <property type="match status" value="1"/>
</dbReference>
<dbReference type="EMBL" id="JAUYZG010000024">
    <property type="protein sequence ID" value="KAK2869862.1"/>
    <property type="molecule type" value="Genomic_DNA"/>
</dbReference>
<keyword evidence="6" id="KW-0479">Metal-binding</keyword>
<evidence type="ECO:0000256" key="3">
    <source>
        <dbReference type="ARBA" id="ARBA00004349"/>
    </source>
</evidence>
<evidence type="ECO:0000256" key="6">
    <source>
        <dbReference type="ARBA" id="ARBA00022723"/>
    </source>
</evidence>
<feature type="domain" description="C2" evidence="15">
    <location>
        <begin position="263"/>
        <end position="396"/>
    </location>
</feature>
<dbReference type="GO" id="GO:0000149">
    <property type="term" value="F:SNARE binding"/>
    <property type="evidence" value="ECO:0007669"/>
    <property type="project" value="TreeGrafter"/>
</dbReference>
<feature type="compositionally biased region" description="Basic residues" evidence="13">
    <location>
        <begin position="91"/>
        <end position="101"/>
    </location>
</feature>
<dbReference type="GO" id="GO:0005544">
    <property type="term" value="F:calcium-dependent phospholipid binding"/>
    <property type="evidence" value="ECO:0007669"/>
    <property type="project" value="TreeGrafter"/>
</dbReference>
<dbReference type="GO" id="GO:0030672">
    <property type="term" value="C:synaptic vesicle membrane"/>
    <property type="evidence" value="ECO:0007669"/>
    <property type="project" value="UniProtKB-SubCell"/>
</dbReference>
<dbReference type="GO" id="GO:0030424">
    <property type="term" value="C:axon"/>
    <property type="evidence" value="ECO:0007669"/>
    <property type="project" value="TreeGrafter"/>
</dbReference>
<name>A0AA88P428_9TELE</name>
<keyword evidence="5 14" id="KW-0812">Transmembrane</keyword>
<feature type="compositionally biased region" description="Basic and acidic residues" evidence="13">
    <location>
        <begin position="102"/>
        <end position="129"/>
    </location>
</feature>
<evidence type="ECO:0000259" key="15">
    <source>
        <dbReference type="PROSITE" id="PS50004"/>
    </source>
</evidence>
<dbReference type="AlphaFoldDB" id="A0AA88P428"/>
<comment type="caution">
    <text evidence="16">The sequence shown here is derived from an EMBL/GenBank/DDBJ whole genome shotgun (WGS) entry which is preliminary data.</text>
</comment>
<keyword evidence="12" id="KW-0968">Cytoplasmic vesicle</keyword>
<dbReference type="Pfam" id="PF00168">
    <property type="entry name" value="C2"/>
    <property type="match status" value="2"/>
</dbReference>
<protein>
    <recommendedName>
        <fullName evidence="15">C2 domain-containing protein</fullName>
    </recommendedName>
</protein>
<evidence type="ECO:0000256" key="14">
    <source>
        <dbReference type="SAM" id="Phobius"/>
    </source>
</evidence>
<feature type="domain" description="C2" evidence="15">
    <location>
        <begin position="133"/>
        <end position="252"/>
    </location>
</feature>
<evidence type="ECO:0000256" key="7">
    <source>
        <dbReference type="ARBA" id="ARBA00022737"/>
    </source>
</evidence>
<dbReference type="GO" id="GO:0042584">
    <property type="term" value="C:chromaffin granule membrane"/>
    <property type="evidence" value="ECO:0007669"/>
    <property type="project" value="UniProtKB-SubCell"/>
</dbReference>
<dbReference type="FunFam" id="2.60.40.150:FF:000007">
    <property type="entry name" value="Synaptotagmin 1"/>
    <property type="match status" value="1"/>
</dbReference>
<evidence type="ECO:0000256" key="4">
    <source>
        <dbReference type="ARBA" id="ARBA00006996"/>
    </source>
</evidence>
<dbReference type="PANTHER" id="PTHR10024:SF124">
    <property type="entry name" value="SYNAPTOTAGMIN VB"/>
    <property type="match status" value="1"/>
</dbReference>
<reference evidence="16" key="1">
    <citation type="submission" date="2023-08" db="EMBL/GenBank/DDBJ databases">
        <title>Chromosome-level Genome Assembly of mud carp (Cirrhinus molitorella).</title>
        <authorList>
            <person name="Liu H."/>
        </authorList>
    </citation>
    <scope>NUCLEOTIDE SEQUENCE</scope>
    <source>
        <strain evidence="16">Prfri</strain>
        <tissue evidence="16">Muscle</tissue>
    </source>
</reference>
<dbReference type="SMART" id="SM00239">
    <property type="entry name" value="C2"/>
    <property type="match status" value="2"/>
</dbReference>
<dbReference type="Proteomes" id="UP001187343">
    <property type="component" value="Unassembled WGS sequence"/>
</dbReference>
<evidence type="ECO:0000256" key="2">
    <source>
        <dbReference type="ARBA" id="ARBA00004254"/>
    </source>
</evidence>
<evidence type="ECO:0000256" key="12">
    <source>
        <dbReference type="ARBA" id="ARBA00023329"/>
    </source>
</evidence>
<evidence type="ECO:0000313" key="17">
    <source>
        <dbReference type="Proteomes" id="UP001187343"/>
    </source>
</evidence>
<dbReference type="InterPro" id="IPR001565">
    <property type="entry name" value="Synaptotagmin"/>
</dbReference>
<feature type="compositionally biased region" description="Basic and acidic residues" evidence="13">
    <location>
        <begin position="20"/>
        <end position="40"/>
    </location>
</feature>
<feature type="region of interest" description="Disordered" evidence="13">
    <location>
        <begin position="91"/>
        <end position="129"/>
    </location>
</feature>
<comment type="similarity">
    <text evidence="4">Belongs to the synaptotagmin family.</text>
</comment>
<keyword evidence="10" id="KW-0770">Synapse</keyword>
<evidence type="ECO:0000256" key="5">
    <source>
        <dbReference type="ARBA" id="ARBA00022692"/>
    </source>
</evidence>
<dbReference type="GO" id="GO:0001786">
    <property type="term" value="F:phosphatidylserine binding"/>
    <property type="evidence" value="ECO:0007669"/>
    <property type="project" value="TreeGrafter"/>
</dbReference>
<evidence type="ECO:0000256" key="1">
    <source>
        <dbReference type="ARBA" id="ARBA00001913"/>
    </source>
</evidence>
<dbReference type="CDD" id="cd08385">
    <property type="entry name" value="C2A_Synaptotagmin-1-5-6-9-10"/>
    <property type="match status" value="1"/>
</dbReference>
<feature type="transmembrane region" description="Helical" evidence="14">
    <location>
        <begin position="56"/>
        <end position="80"/>
    </location>
</feature>
<keyword evidence="11 14" id="KW-0472">Membrane</keyword>
<dbReference type="PRINTS" id="PR00360">
    <property type="entry name" value="C2DOMAIN"/>
</dbReference>
<keyword evidence="17" id="KW-1185">Reference proteome</keyword>
<dbReference type="PROSITE" id="PS50004">
    <property type="entry name" value="C2"/>
    <property type="match status" value="2"/>
</dbReference>
<evidence type="ECO:0000256" key="9">
    <source>
        <dbReference type="ARBA" id="ARBA00022989"/>
    </source>
</evidence>
<sequence>MGIRVRRTAEPSEPEPEPEPEPHPKPEHEHHPAHPTHHDYENMKNKFMNELEHLSLPMWAVGAIVVVVLALVACFTYCMFKKCFGKKKKSKKARERKRAGRRKLEGTEGEGEGEHKEEGEKKEGEVQKEEQENLGKLEFSLDYNFTDAQLIVGVLQAQDLPAMDIGGTSDPYVKVYLLPDKKKKFETKVQRKNLCPVFNETFIFKIPYAELGGKTLVLQVFDFDRFGKHDVIGQIKIPMNCVDLAQPLHEWRDLENGDKEEEKLGDICISLRYVPTAGKLTVNIMEAKNLKKMDVGGLSDPYVKIVLQHNGKRLKKKKTTVKKNTLNPYFNESFSFEVPFEQIQKVQLLITVYDYDKLGSNDPIGKTFIGYGATGVGLRHWSDMLANPRRPVAQWHTLQPEEEVEAALKAPHR</sequence>
<feature type="region of interest" description="Disordered" evidence="13">
    <location>
        <begin position="1"/>
        <end position="40"/>
    </location>
</feature>
<accession>A0AA88P428</accession>
<evidence type="ECO:0000313" key="16">
    <source>
        <dbReference type="EMBL" id="KAK2869862.1"/>
    </source>
</evidence>
<organism evidence="16 17">
    <name type="scientific">Cirrhinus molitorella</name>
    <name type="common">mud carp</name>
    <dbReference type="NCBI Taxonomy" id="172907"/>
    <lineage>
        <taxon>Eukaryota</taxon>
        <taxon>Metazoa</taxon>
        <taxon>Chordata</taxon>
        <taxon>Craniata</taxon>
        <taxon>Vertebrata</taxon>
        <taxon>Euteleostomi</taxon>
        <taxon>Actinopterygii</taxon>
        <taxon>Neopterygii</taxon>
        <taxon>Teleostei</taxon>
        <taxon>Ostariophysi</taxon>
        <taxon>Cypriniformes</taxon>
        <taxon>Cyprinidae</taxon>
        <taxon>Labeoninae</taxon>
        <taxon>Labeonini</taxon>
        <taxon>Cirrhinus</taxon>
    </lineage>
</organism>
<dbReference type="GO" id="GO:0048488">
    <property type="term" value="P:synaptic vesicle endocytosis"/>
    <property type="evidence" value="ECO:0007669"/>
    <property type="project" value="TreeGrafter"/>
</dbReference>
<evidence type="ECO:0000256" key="11">
    <source>
        <dbReference type="ARBA" id="ARBA00023136"/>
    </source>
</evidence>
<keyword evidence="7" id="KW-0677">Repeat</keyword>
<dbReference type="FunFam" id="2.60.40.150:FF:000016">
    <property type="entry name" value="Synaptotagmin 1"/>
    <property type="match status" value="1"/>
</dbReference>
<dbReference type="PRINTS" id="PR00399">
    <property type="entry name" value="SYNAPTOTAGMN"/>
</dbReference>
<dbReference type="Gene3D" id="2.60.40.150">
    <property type="entry name" value="C2 domain"/>
    <property type="match status" value="2"/>
</dbReference>
<proteinExistence type="inferred from homology"/>
<dbReference type="InterPro" id="IPR035892">
    <property type="entry name" value="C2_domain_sf"/>
</dbReference>
<keyword evidence="9 14" id="KW-1133">Transmembrane helix</keyword>
<comment type="subcellular location">
    <subcellularLocation>
        <location evidence="3">Cytoplasmic vesicle</location>
        <location evidence="3">Secretory vesicle</location>
        <location evidence="3">Chromaffin granule membrane</location>
        <topology evidence="3">Single-pass membrane protein</topology>
    </subcellularLocation>
    <subcellularLocation>
        <location evidence="2">Cytoplasmic vesicle</location>
        <location evidence="2">Secretory vesicle</location>
        <location evidence="2">Synaptic vesicle membrane</location>
        <topology evidence="2">Single-pass membrane protein</topology>
    </subcellularLocation>
</comment>
<dbReference type="GO" id="GO:0005509">
    <property type="term" value="F:calcium ion binding"/>
    <property type="evidence" value="ECO:0007669"/>
    <property type="project" value="TreeGrafter"/>
</dbReference>
<dbReference type="InterPro" id="IPR000008">
    <property type="entry name" value="C2_dom"/>
</dbReference>
<evidence type="ECO:0000256" key="10">
    <source>
        <dbReference type="ARBA" id="ARBA00023018"/>
    </source>
</evidence>
<dbReference type="GO" id="GO:0031045">
    <property type="term" value="C:dense core granule"/>
    <property type="evidence" value="ECO:0007669"/>
    <property type="project" value="TreeGrafter"/>
</dbReference>
<evidence type="ECO:0000256" key="13">
    <source>
        <dbReference type="SAM" id="MobiDB-lite"/>
    </source>
</evidence>
<comment type="cofactor">
    <cofactor evidence="1">
        <name>Ca(2+)</name>
        <dbReference type="ChEBI" id="CHEBI:29108"/>
    </cofactor>
</comment>
<dbReference type="GO" id="GO:0048791">
    <property type="term" value="P:calcium ion-regulated exocytosis of neurotransmitter"/>
    <property type="evidence" value="ECO:0007669"/>
    <property type="project" value="TreeGrafter"/>
</dbReference>
<keyword evidence="8" id="KW-0106">Calcium</keyword>
<evidence type="ECO:0000256" key="8">
    <source>
        <dbReference type="ARBA" id="ARBA00022837"/>
    </source>
</evidence>
<dbReference type="GO" id="GO:0030276">
    <property type="term" value="F:clathrin binding"/>
    <property type="evidence" value="ECO:0007669"/>
    <property type="project" value="TreeGrafter"/>
</dbReference>
<dbReference type="GO" id="GO:0005886">
    <property type="term" value="C:plasma membrane"/>
    <property type="evidence" value="ECO:0007669"/>
    <property type="project" value="TreeGrafter"/>
</dbReference>
<dbReference type="CDD" id="cd08402">
    <property type="entry name" value="C2B_Synaptotagmin-1"/>
    <property type="match status" value="1"/>
</dbReference>